<evidence type="ECO:0000256" key="6">
    <source>
        <dbReference type="ARBA" id="ARBA00023180"/>
    </source>
</evidence>
<keyword evidence="3" id="KW-0202">Cytokine</keyword>
<evidence type="ECO:0000256" key="2">
    <source>
        <dbReference type="ARBA" id="ARBA00008670"/>
    </source>
</evidence>
<proteinExistence type="inferred from homology"/>
<dbReference type="AlphaFoldDB" id="A0A8C4S6V8"/>
<dbReference type="RefSeq" id="XP_028652041.1">
    <property type="nucleotide sequence ID" value="XM_028796208.2"/>
</dbReference>
<name>A0A8C4S6V8_ERPCA</name>
<reference evidence="8" key="2">
    <citation type="submission" date="2025-08" db="UniProtKB">
        <authorList>
            <consortium name="Ensembl"/>
        </authorList>
    </citation>
    <scope>IDENTIFICATION</scope>
</reference>
<evidence type="ECO:0000256" key="1">
    <source>
        <dbReference type="ARBA" id="ARBA00004613"/>
    </source>
</evidence>
<keyword evidence="6" id="KW-0325">Glycoprotein</keyword>
<sequence length="250" mass="27986">MAREQQKRKVSLAAVLGCVALLGLLVCCILLLSQSFQMQEVQRELVKLREQIESNRRPLQAASREEHTSQPCMVTCSPPPLGDEDTFLGKNAFRARRQSGKDGRGPSGRRRSVVHLVPLSTQTNEDLDLTEIEWKIGIKQGGAFEVNHTTLTIKDSGLYYVYSQVLYKDMTFVMGHVIMKRTVGDHTSNEVTLLKCIQSMPSTKEQAFNTCYSAGMYFLEKGSVLQLSVPRFNAGIVLEDHSTFMGLIKL</sequence>
<dbReference type="Pfam" id="PF00229">
    <property type="entry name" value="TNF"/>
    <property type="match status" value="1"/>
</dbReference>
<keyword evidence="9" id="KW-1185">Reference proteome</keyword>
<dbReference type="GO" id="GO:0030890">
    <property type="term" value="P:positive regulation of B cell proliferation"/>
    <property type="evidence" value="ECO:0007669"/>
    <property type="project" value="TreeGrafter"/>
</dbReference>
<gene>
    <name evidence="8" type="primary">tnfsf13</name>
</gene>
<dbReference type="GO" id="GO:0016020">
    <property type="term" value="C:membrane"/>
    <property type="evidence" value="ECO:0007669"/>
    <property type="project" value="InterPro"/>
</dbReference>
<evidence type="ECO:0000259" key="7">
    <source>
        <dbReference type="PROSITE" id="PS50049"/>
    </source>
</evidence>
<dbReference type="InterPro" id="IPR051748">
    <property type="entry name" value="TNF_Ligand_Superfamily"/>
</dbReference>
<evidence type="ECO:0000313" key="8">
    <source>
        <dbReference type="Ensembl" id="ENSECRP00000012464.1"/>
    </source>
</evidence>
<dbReference type="GO" id="GO:0005164">
    <property type="term" value="F:tumor necrosis factor receptor binding"/>
    <property type="evidence" value="ECO:0007669"/>
    <property type="project" value="InterPro"/>
</dbReference>
<reference evidence="8" key="3">
    <citation type="submission" date="2025-09" db="UniProtKB">
        <authorList>
            <consortium name="Ensembl"/>
        </authorList>
    </citation>
    <scope>IDENTIFICATION</scope>
</reference>
<protein>
    <submittedName>
        <fullName evidence="8">Tumor necrosis factor ligand superfamily member 13-like</fullName>
    </submittedName>
</protein>
<dbReference type="PANTHER" id="PTHR15151:SF24">
    <property type="entry name" value="A PROLIFERATION-INDUCING LIGAND-LIKE PROTEIN-RELATED"/>
    <property type="match status" value="1"/>
</dbReference>
<reference evidence="8" key="1">
    <citation type="submission" date="2021-06" db="EMBL/GenBank/DDBJ databases">
        <authorList>
            <consortium name="Wellcome Sanger Institute Data Sharing"/>
        </authorList>
    </citation>
    <scope>NUCLEOTIDE SEQUENCE [LARGE SCALE GENOMIC DNA]</scope>
</reference>
<dbReference type="PANTHER" id="PTHR15151">
    <property type="entry name" value="PROTEIN EIGER"/>
    <property type="match status" value="1"/>
</dbReference>
<dbReference type="GeneID" id="114647603"/>
<evidence type="ECO:0000313" key="9">
    <source>
        <dbReference type="Proteomes" id="UP000694620"/>
    </source>
</evidence>
<keyword evidence="5" id="KW-1015">Disulfide bond</keyword>
<dbReference type="PROSITE" id="PS00251">
    <property type="entry name" value="THD_1"/>
    <property type="match status" value="1"/>
</dbReference>
<evidence type="ECO:0000256" key="4">
    <source>
        <dbReference type="ARBA" id="ARBA00022525"/>
    </source>
</evidence>
<dbReference type="GO" id="GO:0005125">
    <property type="term" value="F:cytokine activity"/>
    <property type="evidence" value="ECO:0007669"/>
    <property type="project" value="UniProtKB-KW"/>
</dbReference>
<dbReference type="SUPFAM" id="SSF49842">
    <property type="entry name" value="TNF-like"/>
    <property type="match status" value="1"/>
</dbReference>
<organism evidence="8 9">
    <name type="scientific">Erpetoichthys calabaricus</name>
    <name type="common">Rope fish</name>
    <name type="synonym">Calamoichthys calabaricus</name>
    <dbReference type="NCBI Taxonomy" id="27687"/>
    <lineage>
        <taxon>Eukaryota</taxon>
        <taxon>Metazoa</taxon>
        <taxon>Chordata</taxon>
        <taxon>Craniata</taxon>
        <taxon>Vertebrata</taxon>
        <taxon>Euteleostomi</taxon>
        <taxon>Actinopterygii</taxon>
        <taxon>Polypteriformes</taxon>
        <taxon>Polypteridae</taxon>
        <taxon>Erpetoichthys</taxon>
    </lineage>
</organism>
<dbReference type="Proteomes" id="UP000694620">
    <property type="component" value="Chromosome 3"/>
</dbReference>
<feature type="domain" description="THD" evidence="7">
    <location>
        <begin position="112"/>
        <end position="250"/>
    </location>
</feature>
<keyword evidence="4" id="KW-0964">Secreted</keyword>
<dbReference type="PROSITE" id="PS50049">
    <property type="entry name" value="THD_2"/>
    <property type="match status" value="1"/>
</dbReference>
<dbReference type="InterPro" id="IPR008983">
    <property type="entry name" value="Tumour_necrosis_fac-like_dom"/>
</dbReference>
<comment type="subcellular location">
    <subcellularLocation>
        <location evidence="1">Secreted</location>
    </subcellularLocation>
</comment>
<accession>A0A8C4S6V8</accession>
<dbReference type="GO" id="GO:0006955">
    <property type="term" value="P:immune response"/>
    <property type="evidence" value="ECO:0007669"/>
    <property type="project" value="InterPro"/>
</dbReference>
<evidence type="ECO:0000256" key="5">
    <source>
        <dbReference type="ARBA" id="ARBA00023157"/>
    </source>
</evidence>
<dbReference type="OrthoDB" id="5947373at2759"/>
<dbReference type="Ensembl" id="ENSECRT00000012677.1">
    <property type="protein sequence ID" value="ENSECRP00000012464.1"/>
    <property type="gene ID" value="ENSECRG00000008318.1"/>
</dbReference>
<comment type="similarity">
    <text evidence="2">Belongs to the tumor necrosis factor family.</text>
</comment>
<dbReference type="Gene3D" id="2.60.120.40">
    <property type="match status" value="1"/>
</dbReference>
<evidence type="ECO:0000256" key="3">
    <source>
        <dbReference type="ARBA" id="ARBA00022514"/>
    </source>
</evidence>
<dbReference type="InterPro" id="IPR006052">
    <property type="entry name" value="TNF_dom"/>
</dbReference>
<dbReference type="InterPro" id="IPR021184">
    <property type="entry name" value="TNF_CS"/>
</dbReference>
<dbReference type="GeneTree" id="ENSGT00940000157536"/>
<dbReference type="GO" id="GO:0005615">
    <property type="term" value="C:extracellular space"/>
    <property type="evidence" value="ECO:0007669"/>
    <property type="project" value="UniProtKB-KW"/>
</dbReference>